<dbReference type="Proteomes" id="UP000058012">
    <property type="component" value="Unassembled WGS sequence"/>
</dbReference>
<dbReference type="RefSeq" id="WP_067906806.1">
    <property type="nucleotide sequence ID" value="NZ_KQ954244.1"/>
</dbReference>
<feature type="compositionally biased region" description="Basic and acidic residues" evidence="1">
    <location>
        <begin position="74"/>
        <end position="93"/>
    </location>
</feature>
<protein>
    <submittedName>
        <fullName evidence="3">Uncharacterized protein</fullName>
    </submittedName>
</protein>
<feature type="transmembrane region" description="Helical" evidence="2">
    <location>
        <begin position="12"/>
        <end position="35"/>
    </location>
</feature>
<proteinExistence type="predicted"/>
<name>A0A117UX96_9SPHN</name>
<evidence type="ECO:0000313" key="3">
    <source>
        <dbReference type="EMBL" id="KUR72538.1"/>
    </source>
</evidence>
<keyword evidence="2" id="KW-1133">Transmembrane helix</keyword>
<keyword evidence="2" id="KW-0812">Transmembrane</keyword>
<keyword evidence="4" id="KW-1185">Reference proteome</keyword>
<evidence type="ECO:0000313" key="4">
    <source>
        <dbReference type="Proteomes" id="UP000058012"/>
    </source>
</evidence>
<comment type="caution">
    <text evidence="3">The sequence shown here is derived from an EMBL/GenBank/DDBJ whole genome shotgun (WGS) entry which is preliminary data.</text>
</comment>
<accession>A0A117UX96</accession>
<evidence type="ECO:0000256" key="1">
    <source>
        <dbReference type="SAM" id="MobiDB-lite"/>
    </source>
</evidence>
<dbReference type="EMBL" id="LLZS01000003">
    <property type="protein sequence ID" value="KUR72538.1"/>
    <property type="molecule type" value="Genomic_DNA"/>
</dbReference>
<organism evidence="3 4">
    <name type="scientific">Novosphingobium fuchskuhlense</name>
    <dbReference type="NCBI Taxonomy" id="1117702"/>
    <lineage>
        <taxon>Bacteria</taxon>
        <taxon>Pseudomonadati</taxon>
        <taxon>Pseudomonadota</taxon>
        <taxon>Alphaproteobacteria</taxon>
        <taxon>Sphingomonadales</taxon>
        <taxon>Sphingomonadaceae</taxon>
        <taxon>Novosphingobium</taxon>
    </lineage>
</organism>
<gene>
    <name evidence="3" type="ORF">AQZ52_04655</name>
</gene>
<dbReference type="AlphaFoldDB" id="A0A117UX96"/>
<keyword evidence="2" id="KW-0472">Membrane</keyword>
<sequence length="114" mass="12780">MYELLFRSRWYALIWALFMAASAIMFTTTGAGAWLTSTQSESQTSREAREGQFRKWAEDDRRRSIDDQGYDPSSPDRVRDGTPGREDLVDPSRRPAPFAADDTDDAPADGADSP</sequence>
<evidence type="ECO:0000256" key="2">
    <source>
        <dbReference type="SAM" id="Phobius"/>
    </source>
</evidence>
<feature type="compositionally biased region" description="Basic and acidic residues" evidence="1">
    <location>
        <begin position="44"/>
        <end position="66"/>
    </location>
</feature>
<feature type="region of interest" description="Disordered" evidence="1">
    <location>
        <begin position="36"/>
        <end position="114"/>
    </location>
</feature>
<reference evidence="3 4" key="1">
    <citation type="submission" date="2015-10" db="EMBL/GenBank/DDBJ databases">
        <title>Draft genome sequence of Novosphingobium fuchskuhlense DSM 25065 isolated from a surface water sample of the southwest basin of Lake Grosse Fuchskuhle.</title>
        <authorList>
            <person name="Ruckert C."/>
            <person name="Winkler A."/>
            <person name="Glaeser J."/>
            <person name="Grossart H.-P."/>
            <person name="Kalinowski J."/>
            <person name="Glaeser S."/>
        </authorList>
    </citation>
    <scope>NUCLEOTIDE SEQUENCE [LARGE SCALE GENOMIC DNA]</scope>
    <source>
        <strain evidence="3 4">FNE08-7</strain>
    </source>
</reference>
<dbReference type="OrthoDB" id="9898879at2"/>